<name>A0ABN1R273_9ACTN</name>
<reference evidence="1 2" key="1">
    <citation type="journal article" date="2019" name="Int. J. Syst. Evol. Microbiol.">
        <title>The Global Catalogue of Microorganisms (GCM) 10K type strain sequencing project: providing services to taxonomists for standard genome sequencing and annotation.</title>
        <authorList>
            <consortium name="The Broad Institute Genomics Platform"/>
            <consortium name="The Broad Institute Genome Sequencing Center for Infectious Disease"/>
            <person name="Wu L."/>
            <person name="Ma J."/>
        </authorList>
    </citation>
    <scope>NUCLEOTIDE SEQUENCE [LARGE SCALE GENOMIC DNA]</scope>
    <source>
        <strain evidence="1 2">JCM 11444</strain>
    </source>
</reference>
<organism evidence="1 2">
    <name type="scientific">Streptomyces rhizosphaericus</name>
    <dbReference type="NCBI Taxonomy" id="114699"/>
    <lineage>
        <taxon>Bacteria</taxon>
        <taxon>Bacillati</taxon>
        <taxon>Actinomycetota</taxon>
        <taxon>Actinomycetes</taxon>
        <taxon>Kitasatosporales</taxon>
        <taxon>Streptomycetaceae</taxon>
        <taxon>Streptomyces</taxon>
        <taxon>Streptomyces violaceusniger group</taxon>
    </lineage>
</organism>
<dbReference type="EMBL" id="BAAAID010000066">
    <property type="protein sequence ID" value="GAA0950489.1"/>
    <property type="molecule type" value="Genomic_DNA"/>
</dbReference>
<evidence type="ECO:0008006" key="3">
    <source>
        <dbReference type="Google" id="ProtNLM"/>
    </source>
</evidence>
<accession>A0ABN1R273</accession>
<evidence type="ECO:0000313" key="2">
    <source>
        <dbReference type="Proteomes" id="UP001500418"/>
    </source>
</evidence>
<proteinExistence type="predicted"/>
<dbReference type="Proteomes" id="UP001500418">
    <property type="component" value="Unassembled WGS sequence"/>
</dbReference>
<gene>
    <name evidence="1" type="ORF">GCM10009575_073740</name>
</gene>
<comment type="caution">
    <text evidence="1">The sequence shown here is derived from an EMBL/GenBank/DDBJ whole genome shotgun (WGS) entry which is preliminary data.</text>
</comment>
<evidence type="ECO:0000313" key="1">
    <source>
        <dbReference type="EMBL" id="GAA0950489.1"/>
    </source>
</evidence>
<protein>
    <recommendedName>
        <fullName evidence="3">Transposase</fullName>
    </recommendedName>
</protein>
<sequence length="48" mass="5717">MEAWKAELRGVRRSYNRRLENPLPLPTRTLPERFAHTWSLVEKGERPA</sequence>
<keyword evidence="2" id="KW-1185">Reference proteome</keyword>